<feature type="compositionally biased region" description="Polar residues" evidence="5">
    <location>
        <begin position="676"/>
        <end position="687"/>
    </location>
</feature>
<dbReference type="Gene3D" id="1.10.1670.10">
    <property type="entry name" value="Helix-hairpin-Helix base-excision DNA repair enzymes (C-terminal)"/>
    <property type="match status" value="1"/>
</dbReference>
<feature type="compositionally biased region" description="Polar residues" evidence="5">
    <location>
        <begin position="1282"/>
        <end position="1295"/>
    </location>
</feature>
<dbReference type="Proteomes" id="UP000242715">
    <property type="component" value="Unassembled WGS sequence"/>
</dbReference>
<gene>
    <name evidence="7" type="ORF">TSUD_22680</name>
</gene>
<dbReference type="InterPro" id="IPR011257">
    <property type="entry name" value="DNA_glycosylase"/>
</dbReference>
<evidence type="ECO:0000256" key="5">
    <source>
        <dbReference type="SAM" id="MobiDB-lite"/>
    </source>
</evidence>
<feature type="domain" description="HhH-GPD" evidence="6">
    <location>
        <begin position="1416"/>
        <end position="1565"/>
    </location>
</feature>
<dbReference type="InterPro" id="IPR003651">
    <property type="entry name" value="Endonuclease3_FeS-loop_motif"/>
</dbReference>
<feature type="region of interest" description="Disordered" evidence="5">
    <location>
        <begin position="135"/>
        <end position="176"/>
    </location>
</feature>
<dbReference type="SMART" id="SM00478">
    <property type="entry name" value="ENDO3c"/>
    <property type="match status" value="1"/>
</dbReference>
<reference evidence="8" key="1">
    <citation type="journal article" date="2017" name="Front. Plant Sci.">
        <title>Climate Clever Clovers: New Paradigm to Reduce the Environmental Footprint of Ruminants by Breeding Low Methanogenic Forages Utilizing Haplotype Variation.</title>
        <authorList>
            <person name="Kaur P."/>
            <person name="Appels R."/>
            <person name="Bayer P.E."/>
            <person name="Keeble-Gagnere G."/>
            <person name="Wang J."/>
            <person name="Hirakawa H."/>
            <person name="Shirasawa K."/>
            <person name="Vercoe P."/>
            <person name="Stefanova K."/>
            <person name="Durmic Z."/>
            <person name="Nichols P."/>
            <person name="Revell C."/>
            <person name="Isobe S.N."/>
            <person name="Edwards D."/>
            <person name="Erskine W."/>
        </authorList>
    </citation>
    <scope>NUCLEOTIDE SEQUENCE [LARGE SCALE GENOMIC DNA]</scope>
    <source>
        <strain evidence="8">cv. Daliak</strain>
    </source>
</reference>
<dbReference type="GO" id="GO:0019104">
    <property type="term" value="F:DNA N-glycosylase activity"/>
    <property type="evidence" value="ECO:0007669"/>
    <property type="project" value="InterPro"/>
</dbReference>
<feature type="compositionally biased region" description="Basic and acidic residues" evidence="5">
    <location>
        <begin position="156"/>
        <end position="169"/>
    </location>
</feature>
<evidence type="ECO:0000313" key="7">
    <source>
        <dbReference type="EMBL" id="GAU37852.1"/>
    </source>
</evidence>
<dbReference type="EMBL" id="DF973692">
    <property type="protein sequence ID" value="GAU37852.1"/>
    <property type="molecule type" value="Genomic_DNA"/>
</dbReference>
<dbReference type="PANTHER" id="PTHR46213">
    <property type="entry name" value="TRANSCRIPTIONAL ACTIVATOR DEMETER"/>
    <property type="match status" value="1"/>
</dbReference>
<feature type="compositionally biased region" description="Basic and acidic residues" evidence="5">
    <location>
        <begin position="499"/>
        <end position="508"/>
    </location>
</feature>
<evidence type="ECO:0000259" key="6">
    <source>
        <dbReference type="SMART" id="SM00478"/>
    </source>
</evidence>
<dbReference type="GO" id="GO:0006284">
    <property type="term" value="P:base-excision repair"/>
    <property type="evidence" value="ECO:0007669"/>
    <property type="project" value="InterPro"/>
</dbReference>
<feature type="compositionally biased region" description="Polar residues" evidence="5">
    <location>
        <begin position="443"/>
        <end position="464"/>
    </location>
</feature>
<keyword evidence="4" id="KW-0411">Iron-sulfur</keyword>
<feature type="compositionally biased region" description="Basic residues" evidence="5">
    <location>
        <begin position="370"/>
        <end position="380"/>
    </location>
</feature>
<accession>A0A2Z6NMR4</accession>
<dbReference type="SUPFAM" id="SSF48150">
    <property type="entry name" value="DNA-glycosylase"/>
    <property type="match status" value="1"/>
</dbReference>
<dbReference type="InterPro" id="IPR003265">
    <property type="entry name" value="HhH-GPD_domain"/>
</dbReference>
<dbReference type="CDD" id="cd00056">
    <property type="entry name" value="ENDO3c"/>
    <property type="match status" value="1"/>
</dbReference>
<dbReference type="OrthoDB" id="5607at2759"/>
<keyword evidence="8" id="KW-1185">Reference proteome</keyword>
<evidence type="ECO:0000256" key="4">
    <source>
        <dbReference type="ARBA" id="ARBA00023014"/>
    </source>
</evidence>
<dbReference type="InterPro" id="IPR044811">
    <property type="entry name" value="DME/ROS1"/>
</dbReference>
<feature type="region of interest" description="Disordered" evidence="5">
    <location>
        <begin position="1282"/>
        <end position="1310"/>
    </location>
</feature>
<feature type="region of interest" description="Disordered" evidence="5">
    <location>
        <begin position="334"/>
        <end position="540"/>
    </location>
</feature>
<dbReference type="GO" id="GO:0141166">
    <property type="term" value="P:chromosomal 5-methylcytosine DNA demethylation pathway"/>
    <property type="evidence" value="ECO:0007669"/>
    <property type="project" value="InterPro"/>
</dbReference>
<feature type="region of interest" description="Disordered" evidence="5">
    <location>
        <begin position="635"/>
        <end position="687"/>
    </location>
</feature>
<evidence type="ECO:0000256" key="3">
    <source>
        <dbReference type="ARBA" id="ARBA00023004"/>
    </source>
</evidence>
<dbReference type="GO" id="GO:0051539">
    <property type="term" value="F:4 iron, 4 sulfur cluster binding"/>
    <property type="evidence" value="ECO:0007669"/>
    <property type="project" value="InterPro"/>
</dbReference>
<feature type="non-terminal residue" evidence="7">
    <location>
        <position position="1591"/>
    </location>
</feature>
<feature type="compositionally biased region" description="Polar residues" evidence="5">
    <location>
        <begin position="350"/>
        <end position="359"/>
    </location>
</feature>
<protein>
    <recommendedName>
        <fullName evidence="6">HhH-GPD domain-containing protein</fullName>
    </recommendedName>
</protein>
<feature type="compositionally biased region" description="Basic and acidic residues" evidence="5">
    <location>
        <begin position="525"/>
        <end position="540"/>
    </location>
</feature>
<dbReference type="GO" id="GO:0046872">
    <property type="term" value="F:metal ion binding"/>
    <property type="evidence" value="ECO:0007669"/>
    <property type="project" value="UniProtKB-KW"/>
</dbReference>
<evidence type="ECO:0000313" key="8">
    <source>
        <dbReference type="Proteomes" id="UP000242715"/>
    </source>
</evidence>
<feature type="compositionally biased region" description="Basic and acidic residues" evidence="5">
    <location>
        <begin position="360"/>
        <end position="369"/>
    </location>
</feature>
<feature type="region of interest" description="Disordered" evidence="5">
    <location>
        <begin position="192"/>
        <end position="285"/>
    </location>
</feature>
<dbReference type="PANTHER" id="PTHR46213:SF26">
    <property type="entry name" value="HHH-GPD BASE EXCISION DNA REPAIR FAMILY PROTEIN"/>
    <property type="match status" value="1"/>
</dbReference>
<proteinExistence type="predicted"/>
<dbReference type="GO" id="GO:0035514">
    <property type="term" value="F:DNA demethylase activity"/>
    <property type="evidence" value="ECO:0007669"/>
    <property type="project" value="InterPro"/>
</dbReference>
<dbReference type="SMART" id="SM00525">
    <property type="entry name" value="FES"/>
    <property type="match status" value="1"/>
</dbReference>
<comment type="cofactor">
    <cofactor evidence="1">
        <name>[4Fe-4S] cluster</name>
        <dbReference type="ChEBI" id="CHEBI:49883"/>
    </cofactor>
</comment>
<feature type="compositionally biased region" description="Basic residues" evidence="5">
    <location>
        <begin position="213"/>
        <end position="222"/>
    </location>
</feature>
<name>A0A2Z6NMR4_TRISU</name>
<sequence>MEVEEMVRKEPQAEIPWIPTTPVKPVVPKSASICTPVEGNSQIYHQANGAFACFEFSHGTEKNRESHDGSVSAATIGDIAGQNGKICEKIASDNVSCWSDLGSVESMFPPTEVASTSGTRVGDNNGLNDLVVPSVVSENSRDPHETSDIACSSKRTSQDDPAKKLDKDGTPPNKELCDPVVEFAAVSSALMENHNPDEGSSLCTGLNKTPEKKSRRKKHRPKVIREGKPKKTPKPATPKPPQTKENTTGKRKYVRRKELNKTSTPAEVTGEIAEKTPEAAKMPCQRSLNFDIGTKDESSAGRENTTVLLGKENGVAEQETNFGITCGLSTSVNVKHTSNSSMSLPEDTQAPDTSSQSSHPETKPKENPTGKKKYVRRKLNKTSAPPAEITGELTTEKMPELAKPPCKSYTNFDNGGMEESSAVKENVVTEGTNPDLAYDAKTSMKQASDSNVSLTEDTQTTNTSSKRKPHRAKPKEGPITKRQYMRRSRLNKSSTPTEVSRDLPEKMMPESAKTSCQKSLNFDGGARDESSADRENASVHPCKETGAAMQEIEIGYDMQTFMKQKVENNCLSFCNNKQTPTVRPREETGAVMQEIDVSLDYAMEPFIKPAAKNNYIESLTSDQNTLVKEMSNNHMSLSENTQAPSTCLPKSNPPEEKRNASNKNKRKGLATAEDGNISNSQISTIKSQMDGCEREHSGTTELADNNSVNLIGAHYNGLHSYQSKCPLQFPNIQKKKRSEKEKTNTHITSSVIPENGVPLIFSPEYAQVHPYASNYNSWMYGSGYNTAVIPTINEYAENYIHNTQTFDEFRLSLRRVTERSQFEAQTCDYNSHYNSLMRIRSCIEPDYTAQQLDFSDRQAIRDAERPQTCIDVLVEDMPLSCAKKKQNRKRGVLSSSAHPNTDEMQQYHNFALVNHNQALGKSSDTARRRKKARAVEALTAQFRRLNINTGEKDLVLYKQNALVPFQGSFDPIKKQRPRPKVDLDEETDRVWKLLLLDINHEGVDGTDEDKAKWWEEERNVFRGRAESFIARMHLVQGDRRFSRWKGSVVDSVVGVFLTQNVSDHLSSSAFMALAARFPKKSGSTSTGYDGEGTCLVNIVEPEENPECDVKLLNQSVCKQSSMTVDIVEHSGNDSCRITSSPISLTDESNCKLTESPQTNITDCHSPRVMIEEGEEKSRYGGARKELNDIVSSQSSVISSQISGDFSNYQNPEKIGSCSDSNSEIEDLSSTAKYNGCGSFCKLLEMVSSTKFYEVNSQRSESTENMRGGNAIESWKNSNVSQSSLEESIIPPQNSGAREVNFSDPFKTEASSSGILKNKDENEMNMPAESVGYVAVTHSPIIASRVHPQEQSNHMQQQSFFNISGQTHDLIIQKERDYHKDVVRSETNEISSAPIKPKSKSQVQEEKDNFDWDSLRIKAQAKAGKREMTEDTMDSLDWEAVRCADVGDIANTIKERGMNNRLAERIQKFLNRVVEDHGSIDLEWLRDVPPDQAKEYLLSVRGLGLKSVECVRLLTLHHLAFPVDTNVGRIAVRLGWVPLQPLPESLQLHLLEIYELHYQMITFGKVFCTKSKPNCNACPMRAECRHFASAFA</sequence>
<keyword evidence="3" id="KW-0408">Iron</keyword>
<evidence type="ECO:0000256" key="1">
    <source>
        <dbReference type="ARBA" id="ARBA00001966"/>
    </source>
</evidence>
<evidence type="ECO:0000256" key="2">
    <source>
        <dbReference type="ARBA" id="ARBA00022723"/>
    </source>
</evidence>
<keyword evidence="2" id="KW-0479">Metal-binding</keyword>
<dbReference type="InterPro" id="IPR023170">
    <property type="entry name" value="HhH_base_excis_C"/>
</dbReference>
<feature type="compositionally biased region" description="Polar residues" evidence="5">
    <location>
        <begin position="635"/>
        <end position="649"/>
    </location>
</feature>
<organism evidence="7 8">
    <name type="scientific">Trifolium subterraneum</name>
    <name type="common">Subterranean clover</name>
    <dbReference type="NCBI Taxonomy" id="3900"/>
    <lineage>
        <taxon>Eukaryota</taxon>
        <taxon>Viridiplantae</taxon>
        <taxon>Streptophyta</taxon>
        <taxon>Embryophyta</taxon>
        <taxon>Tracheophyta</taxon>
        <taxon>Spermatophyta</taxon>
        <taxon>Magnoliopsida</taxon>
        <taxon>eudicotyledons</taxon>
        <taxon>Gunneridae</taxon>
        <taxon>Pentapetalae</taxon>
        <taxon>rosids</taxon>
        <taxon>fabids</taxon>
        <taxon>Fabales</taxon>
        <taxon>Fabaceae</taxon>
        <taxon>Papilionoideae</taxon>
        <taxon>50 kb inversion clade</taxon>
        <taxon>NPAAA clade</taxon>
        <taxon>Hologalegina</taxon>
        <taxon>IRL clade</taxon>
        <taxon>Trifolieae</taxon>
        <taxon>Trifolium</taxon>
    </lineage>
</organism>
<feature type="compositionally biased region" description="Polar residues" evidence="5">
    <location>
        <begin position="334"/>
        <end position="343"/>
    </location>
</feature>
<feature type="region of interest" description="Disordered" evidence="5">
    <location>
        <begin position="1384"/>
        <end position="1406"/>
    </location>
</feature>